<sequence length="118" mass="12702">MSRASGSALNLVQATPVLGADIAQTATITSMVLVVVLAAVVAFVALGFYRTRRSSDGEERYQALVERSADTEARFAQGAEATVTELRGLRTELHEAREELAEVKQRLAGLERLLSQIG</sequence>
<keyword evidence="1" id="KW-0175">Coiled coil</keyword>
<proteinExistence type="predicted"/>
<reference evidence="3 4" key="1">
    <citation type="submission" date="2024-01" db="EMBL/GenBank/DDBJ databases">
        <title>Genome insights into Plantactinospora sonchi sp. nov.</title>
        <authorList>
            <person name="Wang L."/>
        </authorList>
    </citation>
    <scope>NUCLEOTIDE SEQUENCE [LARGE SCALE GENOMIC DNA]</scope>
    <source>
        <strain evidence="3 4">NEAU-QY2</strain>
    </source>
</reference>
<protein>
    <submittedName>
        <fullName evidence="3">Uncharacterized protein</fullName>
    </submittedName>
</protein>
<dbReference type="RefSeq" id="WP_331213401.1">
    <property type="nucleotide sequence ID" value="NZ_JAZGQK010000006.1"/>
</dbReference>
<evidence type="ECO:0000313" key="4">
    <source>
        <dbReference type="Proteomes" id="UP001332243"/>
    </source>
</evidence>
<dbReference type="EMBL" id="JAZGQK010000006">
    <property type="protein sequence ID" value="MEE6258280.1"/>
    <property type="molecule type" value="Genomic_DNA"/>
</dbReference>
<name>A0ABU7RP54_9ACTN</name>
<keyword evidence="2" id="KW-0812">Transmembrane</keyword>
<accession>A0ABU7RP54</accession>
<comment type="caution">
    <text evidence="3">The sequence shown here is derived from an EMBL/GenBank/DDBJ whole genome shotgun (WGS) entry which is preliminary data.</text>
</comment>
<keyword evidence="2" id="KW-1133">Transmembrane helix</keyword>
<dbReference type="Proteomes" id="UP001332243">
    <property type="component" value="Unassembled WGS sequence"/>
</dbReference>
<evidence type="ECO:0000256" key="1">
    <source>
        <dbReference type="SAM" id="Coils"/>
    </source>
</evidence>
<organism evidence="3 4">
    <name type="scientific">Plantactinospora sonchi</name>
    <dbReference type="NCBI Taxonomy" id="1544735"/>
    <lineage>
        <taxon>Bacteria</taxon>
        <taxon>Bacillati</taxon>
        <taxon>Actinomycetota</taxon>
        <taxon>Actinomycetes</taxon>
        <taxon>Micromonosporales</taxon>
        <taxon>Micromonosporaceae</taxon>
        <taxon>Plantactinospora</taxon>
    </lineage>
</organism>
<evidence type="ECO:0000256" key="2">
    <source>
        <dbReference type="SAM" id="Phobius"/>
    </source>
</evidence>
<feature type="transmembrane region" description="Helical" evidence="2">
    <location>
        <begin position="29"/>
        <end position="49"/>
    </location>
</feature>
<keyword evidence="4" id="KW-1185">Reference proteome</keyword>
<gene>
    <name evidence="3" type="ORF">V1633_07210</name>
</gene>
<feature type="coiled-coil region" evidence="1">
    <location>
        <begin position="79"/>
        <end position="113"/>
    </location>
</feature>
<evidence type="ECO:0000313" key="3">
    <source>
        <dbReference type="EMBL" id="MEE6258280.1"/>
    </source>
</evidence>
<keyword evidence="2" id="KW-0472">Membrane</keyword>